<protein>
    <submittedName>
        <fullName evidence="1">Uncharacterized protein</fullName>
    </submittedName>
</protein>
<evidence type="ECO:0000313" key="1">
    <source>
        <dbReference type="EMBL" id="ALS22324.1"/>
    </source>
</evidence>
<dbReference type="KEGG" id="pnp:IJ22_19500"/>
<dbReference type="RefSeq" id="WP_062408627.1">
    <property type="nucleotide sequence ID" value="NZ_CP013652.1"/>
</dbReference>
<gene>
    <name evidence="1" type="ORF">IJ22_19500</name>
</gene>
<dbReference type="EMBL" id="CP013652">
    <property type="protein sequence ID" value="ALS22324.1"/>
    <property type="molecule type" value="Genomic_DNA"/>
</dbReference>
<sequence>MIQQYVQYNNPVTIVWRKGTPDDPYVDKADSLKIINNMIILTEIPAETFKVNISGLIEVDKSNFERKKELLPNEYLVHYSNGIVQFHPSQEFNTVYASYKGRGMILYPASRIISYNKDAPFAEKNLQEIIDEIYQSISKNQKLIDDLQVVTQNAINATNNANTATDGANVARDEAIDAKNEALFAASSTIMIYKEPVDTYDDLDIVYSNPENGWRVTVNDTGDVYRYDGFSDSWVFLGNSIGSLPIASDISTGLLDKEDYKQFTVRSIVFAMPKILSDGIQNYIVQFPFEGQIIKAYAFCVGEGTVAPLELAIEKISSNEFDNSGAWQSIFNQNIFINPNQTKGTTPVLKTNNVNKNDYFRVNVLQLDNNIRGVTVQLDIKIK</sequence>
<organism evidence="1 2">
    <name type="scientific">Paenibacillus naphthalenovorans</name>
    <dbReference type="NCBI Taxonomy" id="162209"/>
    <lineage>
        <taxon>Bacteria</taxon>
        <taxon>Bacillati</taxon>
        <taxon>Bacillota</taxon>
        <taxon>Bacilli</taxon>
        <taxon>Bacillales</taxon>
        <taxon>Paenibacillaceae</taxon>
        <taxon>Paenibacillus</taxon>
    </lineage>
</organism>
<proteinExistence type="predicted"/>
<accession>A0A0U2W1B1</accession>
<name>A0A0U2W1B1_9BACL</name>
<dbReference type="STRING" id="162209.IJ22_19500"/>
<evidence type="ECO:0000313" key="2">
    <source>
        <dbReference type="Proteomes" id="UP000061660"/>
    </source>
</evidence>
<keyword evidence="2" id="KW-1185">Reference proteome</keyword>
<dbReference type="PATRIC" id="fig|162209.4.peg.2065"/>
<dbReference type="AlphaFoldDB" id="A0A0U2W1B1"/>
<reference evidence="2" key="1">
    <citation type="submission" date="2015-12" db="EMBL/GenBank/DDBJ databases">
        <title>Complete genome sequences of two moderately thermophilic Paenibacillus species.</title>
        <authorList>
            <person name="Butler R.III."/>
            <person name="Wang J."/>
            <person name="Stark B.C."/>
            <person name="Pombert J.-F."/>
        </authorList>
    </citation>
    <scope>NUCLEOTIDE SEQUENCE [LARGE SCALE GENOMIC DNA]</scope>
    <source>
        <strain evidence="2">32O-Y</strain>
    </source>
</reference>
<reference evidence="1 2" key="2">
    <citation type="journal article" date="2016" name="Genome Announc.">
        <title>Complete Genome Sequences of Two Interactive Moderate Thermophiles, Paenibacillus napthalenovorans 32O-Y and Paenibacillus sp. 32O-W.</title>
        <authorList>
            <person name="Butler R.R.III."/>
            <person name="Wang J."/>
            <person name="Stark B.C."/>
            <person name="Pombert J.F."/>
        </authorList>
    </citation>
    <scope>NUCLEOTIDE SEQUENCE [LARGE SCALE GENOMIC DNA]</scope>
    <source>
        <strain evidence="1 2">32O-Y</strain>
    </source>
</reference>
<dbReference type="Proteomes" id="UP000061660">
    <property type="component" value="Chromosome"/>
</dbReference>
<dbReference type="OrthoDB" id="2587776at2"/>